<dbReference type="AlphaFoldDB" id="A0AAI9YPD2"/>
<reference evidence="2 3" key="1">
    <citation type="submission" date="2016-10" db="EMBL/GenBank/DDBJ databases">
        <title>The genome sequence of Colletotrichum fioriniae PJ7.</title>
        <authorList>
            <person name="Baroncelli R."/>
        </authorList>
    </citation>
    <scope>NUCLEOTIDE SEQUENCE [LARGE SCALE GENOMIC DNA]</scope>
    <source>
        <strain evidence="2 3">IMI 309622</strain>
    </source>
</reference>
<dbReference type="Proteomes" id="UP001240678">
    <property type="component" value="Unassembled WGS sequence"/>
</dbReference>
<evidence type="ECO:0000313" key="2">
    <source>
        <dbReference type="EMBL" id="KAK1518780.1"/>
    </source>
</evidence>
<evidence type="ECO:0000256" key="1">
    <source>
        <dbReference type="SAM" id="Phobius"/>
    </source>
</evidence>
<name>A0AAI9YPD2_9PEZI</name>
<accession>A0AAI9YPD2</accession>
<protein>
    <submittedName>
        <fullName evidence="2">Uncharacterized protein</fullName>
    </submittedName>
</protein>
<feature type="transmembrane region" description="Helical" evidence="1">
    <location>
        <begin position="57"/>
        <end position="76"/>
    </location>
</feature>
<keyword evidence="1" id="KW-1133">Transmembrane helix</keyword>
<dbReference type="RefSeq" id="XP_060309584.1">
    <property type="nucleotide sequence ID" value="XM_060459753.1"/>
</dbReference>
<comment type="caution">
    <text evidence="2">The sequence shown here is derived from an EMBL/GenBank/DDBJ whole genome shotgun (WGS) entry which is preliminary data.</text>
</comment>
<organism evidence="2 3">
    <name type="scientific">Colletotrichum costaricense</name>
    <dbReference type="NCBI Taxonomy" id="1209916"/>
    <lineage>
        <taxon>Eukaryota</taxon>
        <taxon>Fungi</taxon>
        <taxon>Dikarya</taxon>
        <taxon>Ascomycota</taxon>
        <taxon>Pezizomycotina</taxon>
        <taxon>Sordariomycetes</taxon>
        <taxon>Hypocreomycetidae</taxon>
        <taxon>Glomerellales</taxon>
        <taxon>Glomerellaceae</taxon>
        <taxon>Colletotrichum</taxon>
        <taxon>Colletotrichum acutatum species complex</taxon>
    </lineage>
</organism>
<sequence length="106" mass="11385">MFPLKEGLVSLPAFGVYEVENRGTRAYLVPPPLSRRVSSQPIIVRYHKTPDDDKMKVSLAILTTLCASLATAGVVITPVRQNQVVPAAQKVSGDCFFGVVTPQGCA</sequence>
<dbReference type="GeneID" id="85343300"/>
<proteinExistence type="predicted"/>
<keyword evidence="3" id="KW-1185">Reference proteome</keyword>
<evidence type="ECO:0000313" key="3">
    <source>
        <dbReference type="Proteomes" id="UP001240678"/>
    </source>
</evidence>
<gene>
    <name evidence="2" type="ORF">CCOS01_11600</name>
</gene>
<keyword evidence="1" id="KW-0812">Transmembrane</keyword>
<dbReference type="EMBL" id="MOOE01000013">
    <property type="protein sequence ID" value="KAK1518780.1"/>
    <property type="molecule type" value="Genomic_DNA"/>
</dbReference>
<keyword evidence="1" id="KW-0472">Membrane</keyword>